<evidence type="ECO:0000313" key="4">
    <source>
        <dbReference type="Proteomes" id="UP000003964"/>
    </source>
</evidence>
<feature type="coiled-coil region" evidence="1">
    <location>
        <begin position="277"/>
        <end position="325"/>
    </location>
</feature>
<reference evidence="3 4" key="1">
    <citation type="submission" date="2010-03" db="EMBL/GenBank/DDBJ databases">
        <title>The Genome Sequence of Fusobacterium sp. 1_1_41FAA.</title>
        <authorList>
            <consortium name="The Broad Institute Genome Sequencing Platform"/>
            <person name="Ward D."/>
            <person name="Earl A."/>
            <person name="Feldgarden M."/>
            <person name="Gevers D."/>
            <person name="Young S.K."/>
            <person name="Zeng Q."/>
            <person name="Koehrsen M."/>
            <person name="Alvarado L."/>
            <person name="Berlin A."/>
            <person name="Borenstein D."/>
            <person name="Chapman S."/>
            <person name="Chen Z."/>
            <person name="Engels R."/>
            <person name="Freedman E."/>
            <person name="Gellesch M."/>
            <person name="Goldberg J."/>
            <person name="Griggs A."/>
            <person name="Gujja S."/>
            <person name="Heilman E."/>
            <person name="Heiman D."/>
            <person name="Hepburn T."/>
            <person name="Howarth C."/>
            <person name="Jen D."/>
            <person name="Larson L."/>
            <person name="Mehta T."/>
            <person name="Park D."/>
            <person name="Pearson M."/>
            <person name="Richards J."/>
            <person name="Roberts A."/>
            <person name="Saif S."/>
            <person name="Shea T."/>
            <person name="Shenoy N."/>
            <person name="Sisk P."/>
            <person name="Stolte C."/>
            <person name="Sykes S."/>
            <person name="Walk T."/>
            <person name="White J."/>
            <person name="Yandava C."/>
            <person name="Strauss J.C."/>
            <person name="Ambrose C.E."/>
            <person name="Allen-Vercoe E."/>
            <person name="Haas B."/>
            <person name="Henn M.R."/>
            <person name="Nusbaum C."/>
            <person name="Birren B."/>
        </authorList>
    </citation>
    <scope>NUCLEOTIDE SEQUENCE [LARGE SCALE GENOMIC DNA]</scope>
    <source>
        <strain evidence="3 4">1_1_41FAA</strain>
    </source>
</reference>
<dbReference type="Proteomes" id="UP000003964">
    <property type="component" value="Unassembled WGS sequence"/>
</dbReference>
<keyword evidence="2" id="KW-0812">Transmembrane</keyword>
<dbReference type="EMBL" id="GG770381">
    <property type="protein sequence ID" value="EFG28676.2"/>
    <property type="molecule type" value="Genomic_DNA"/>
</dbReference>
<gene>
    <name evidence="3" type="ORF">HMPREF0400_00227</name>
</gene>
<keyword evidence="1" id="KW-0175">Coiled coil</keyword>
<proteinExistence type="predicted"/>
<evidence type="ECO:0000256" key="1">
    <source>
        <dbReference type="SAM" id="Coils"/>
    </source>
</evidence>
<keyword evidence="2" id="KW-1133">Transmembrane helix</keyword>
<feature type="transmembrane region" description="Helical" evidence="2">
    <location>
        <begin position="245"/>
        <end position="265"/>
    </location>
</feature>
<feature type="transmembrane region" description="Helical" evidence="2">
    <location>
        <begin position="166"/>
        <end position="187"/>
    </location>
</feature>
<dbReference type="RefSeq" id="WP_008820254.1">
    <property type="nucleotide sequence ID" value="NZ_GG770381.1"/>
</dbReference>
<sequence length="331" mass="39155">MDKNKKQINDIKREKLKNCIKTLSKEMSKENYQELFNDFKKIYDDGFRHFYSDISILLLNSDISYSLEPLKNDTRKDNFNNGINLDLLAENMRNFYEYAEEKDFVYLDQLNKLNDHITMDIARINYWKKLNDSYSLSFKGLSDQLSTSKDLLENTNNESKEVKKDLVSIMGIFLGIFLFFQLNFSQIKDLLEYDPFSRIIYLIIFNIVFLVGLYLIFVIIDFLIHREPRLLKLFIDTEKKLPNKLGGLCIVFYIGILGTCGWFLYSDNSRKTISKIENSIEETNESLNHEIKKKNVEINILKEKITELENQIKEINKNDTKLEENTKIKQD</sequence>
<feature type="transmembrane region" description="Helical" evidence="2">
    <location>
        <begin position="199"/>
        <end position="224"/>
    </location>
</feature>
<protein>
    <submittedName>
        <fullName evidence="3">Uncharacterized protein</fullName>
    </submittedName>
</protein>
<organism evidence="3 4">
    <name type="scientific">Fusobacterium periodonticum 1_1_41FAA</name>
    <dbReference type="NCBI Taxonomy" id="469621"/>
    <lineage>
        <taxon>Bacteria</taxon>
        <taxon>Fusobacteriati</taxon>
        <taxon>Fusobacteriota</taxon>
        <taxon>Fusobacteriia</taxon>
        <taxon>Fusobacteriales</taxon>
        <taxon>Fusobacteriaceae</taxon>
        <taxon>Fusobacterium</taxon>
    </lineage>
</organism>
<keyword evidence="2" id="KW-0472">Membrane</keyword>
<accession>D6LEU1</accession>
<name>D6LEU1_9FUSO</name>
<evidence type="ECO:0000256" key="2">
    <source>
        <dbReference type="SAM" id="Phobius"/>
    </source>
</evidence>
<dbReference type="AlphaFoldDB" id="D6LEU1"/>
<evidence type="ECO:0000313" key="3">
    <source>
        <dbReference type="EMBL" id="EFG28676.2"/>
    </source>
</evidence>